<sequence length="53" mass="6031">MKNLKKLTKKQLRTIAGGEVCPGIATWCFEWCTWTPWQKANCRNAVIDTPCSC</sequence>
<name>A0ABU6HV98_9FLAO</name>
<accession>A0ABU6HV98</accession>
<proteinExistence type="predicted"/>
<evidence type="ECO:0008006" key="3">
    <source>
        <dbReference type="Google" id="ProtNLM"/>
    </source>
</evidence>
<dbReference type="Proteomes" id="UP001348397">
    <property type="component" value="Unassembled WGS sequence"/>
</dbReference>
<protein>
    <recommendedName>
        <fullName evidence="3">Bacteriocin-type signal sequence-containing protein</fullName>
    </recommendedName>
</protein>
<dbReference type="RefSeq" id="WP_326321713.1">
    <property type="nucleotide sequence ID" value="NZ_JAYLAA010000048.1"/>
</dbReference>
<gene>
    <name evidence="1" type="ORF">SOP96_14870</name>
</gene>
<evidence type="ECO:0000313" key="2">
    <source>
        <dbReference type="Proteomes" id="UP001348397"/>
    </source>
</evidence>
<reference evidence="1 2" key="1">
    <citation type="submission" date="2024-01" db="EMBL/GenBank/DDBJ databases">
        <title>Chryseobacterium sp. T9W2-O.</title>
        <authorList>
            <person name="Maltman C."/>
        </authorList>
    </citation>
    <scope>NUCLEOTIDE SEQUENCE [LARGE SCALE GENOMIC DNA]</scope>
    <source>
        <strain evidence="1 2">T9W2-O</strain>
    </source>
</reference>
<evidence type="ECO:0000313" key="1">
    <source>
        <dbReference type="EMBL" id="MEC3876999.1"/>
    </source>
</evidence>
<dbReference type="NCBIfam" id="NF047798">
    <property type="entry name" value="leader_Chryseo"/>
    <property type="match status" value="1"/>
</dbReference>
<organism evidence="1 2">
    <name type="scientific">Chryseobacterium salviniae</name>
    <dbReference type="NCBI Taxonomy" id="3101750"/>
    <lineage>
        <taxon>Bacteria</taxon>
        <taxon>Pseudomonadati</taxon>
        <taxon>Bacteroidota</taxon>
        <taxon>Flavobacteriia</taxon>
        <taxon>Flavobacteriales</taxon>
        <taxon>Weeksellaceae</taxon>
        <taxon>Chryseobacterium group</taxon>
        <taxon>Chryseobacterium</taxon>
    </lineage>
</organism>
<dbReference type="InterPro" id="IPR058074">
    <property type="entry name" value="Bacteriocin-like"/>
</dbReference>
<comment type="caution">
    <text evidence="1">The sequence shown here is derived from an EMBL/GenBank/DDBJ whole genome shotgun (WGS) entry which is preliminary data.</text>
</comment>
<keyword evidence="2" id="KW-1185">Reference proteome</keyword>
<dbReference type="EMBL" id="JAYLAA010000048">
    <property type="protein sequence ID" value="MEC3876999.1"/>
    <property type="molecule type" value="Genomic_DNA"/>
</dbReference>